<evidence type="ECO:0000313" key="5">
    <source>
        <dbReference type="EMBL" id="RUS91679.1"/>
    </source>
</evidence>
<dbReference type="InterPro" id="IPR016187">
    <property type="entry name" value="CTDL_fold"/>
</dbReference>
<dbReference type="SMART" id="SM00034">
    <property type="entry name" value="CLECT"/>
    <property type="match status" value="2"/>
</dbReference>
<feature type="non-terminal residue" evidence="5">
    <location>
        <position position="1"/>
    </location>
</feature>
<protein>
    <recommendedName>
        <fullName evidence="4">C-type lectin domain-containing protein</fullName>
    </recommendedName>
</protein>
<feature type="region of interest" description="Disordered" evidence="2">
    <location>
        <begin position="418"/>
        <end position="465"/>
    </location>
</feature>
<keyword evidence="6" id="KW-1185">Reference proteome</keyword>
<organism evidence="5 6">
    <name type="scientific">Elysia chlorotica</name>
    <name type="common">Eastern emerald elysia</name>
    <name type="synonym">Sea slug</name>
    <dbReference type="NCBI Taxonomy" id="188477"/>
    <lineage>
        <taxon>Eukaryota</taxon>
        <taxon>Metazoa</taxon>
        <taxon>Spiralia</taxon>
        <taxon>Lophotrochozoa</taxon>
        <taxon>Mollusca</taxon>
        <taxon>Gastropoda</taxon>
        <taxon>Heterobranchia</taxon>
        <taxon>Euthyneura</taxon>
        <taxon>Panpulmonata</taxon>
        <taxon>Sacoglossa</taxon>
        <taxon>Placobranchoidea</taxon>
        <taxon>Plakobranchidae</taxon>
        <taxon>Elysia</taxon>
    </lineage>
</organism>
<keyword evidence="3" id="KW-0812">Transmembrane</keyword>
<reference evidence="5 6" key="1">
    <citation type="submission" date="2019-01" db="EMBL/GenBank/DDBJ databases">
        <title>A draft genome assembly of the solar-powered sea slug Elysia chlorotica.</title>
        <authorList>
            <person name="Cai H."/>
            <person name="Li Q."/>
            <person name="Fang X."/>
            <person name="Li J."/>
            <person name="Curtis N.E."/>
            <person name="Altenburger A."/>
            <person name="Shibata T."/>
            <person name="Feng M."/>
            <person name="Maeda T."/>
            <person name="Schwartz J.A."/>
            <person name="Shigenobu S."/>
            <person name="Lundholm N."/>
            <person name="Nishiyama T."/>
            <person name="Yang H."/>
            <person name="Hasebe M."/>
            <person name="Li S."/>
            <person name="Pierce S.K."/>
            <person name="Wang J."/>
        </authorList>
    </citation>
    <scope>NUCLEOTIDE SEQUENCE [LARGE SCALE GENOMIC DNA]</scope>
    <source>
        <strain evidence="5">EC2010</strain>
        <tissue evidence="5">Whole organism of an adult</tissue>
    </source>
</reference>
<feature type="transmembrane region" description="Helical" evidence="3">
    <location>
        <begin position="472"/>
        <end position="497"/>
    </location>
</feature>
<feature type="compositionally biased region" description="Polar residues" evidence="2">
    <location>
        <begin position="440"/>
        <end position="456"/>
    </location>
</feature>
<dbReference type="CDD" id="cd00037">
    <property type="entry name" value="CLECT"/>
    <property type="match status" value="3"/>
</dbReference>
<dbReference type="PROSITE" id="PS50041">
    <property type="entry name" value="C_TYPE_LECTIN_2"/>
    <property type="match status" value="3"/>
</dbReference>
<dbReference type="Proteomes" id="UP000271974">
    <property type="component" value="Unassembled WGS sequence"/>
</dbReference>
<feature type="domain" description="C-type lectin" evidence="4">
    <location>
        <begin position="105"/>
        <end position="230"/>
    </location>
</feature>
<dbReference type="Pfam" id="PF00059">
    <property type="entry name" value="Lectin_C"/>
    <property type="match status" value="3"/>
</dbReference>
<dbReference type="InterPro" id="IPR001304">
    <property type="entry name" value="C-type_lectin-like"/>
</dbReference>
<gene>
    <name evidence="5" type="ORF">EGW08_000505</name>
</gene>
<evidence type="ECO:0000313" key="6">
    <source>
        <dbReference type="Proteomes" id="UP000271974"/>
    </source>
</evidence>
<evidence type="ECO:0000256" key="3">
    <source>
        <dbReference type="SAM" id="Phobius"/>
    </source>
</evidence>
<sequence>GQVSSDKNQPYWIGLHDRIGEDNFQWLDDTAKVTYFNWGQGQPNNIPSATSRDGQDCVEIGSSFVAASQWNDNACSDTAKYICEKSLGGSSAQATCPNGWIESPGSGTCIKLSDDKKSWADARAACQADGGDLVKILDDSMNQFIWGQVSSDRNQPYWIGLHDRIGEDDFQWLDDTAKVTYFNWGQGQPNNIRRVDSLDGQDCVEIGSSFAPAGQWNDNACTDTAKYICEKSLGGSSAQATCPNGWIESPGSGTCIKLSDDKKSWADARAACQADGGDLVKILDDSMNQFIWGQVSSDRNQPYWIGLHDRIGEDDFQWLDDTAKVTYFNWGQGQPNNIRRVGSLDGQDCVEIGSSFAPAGQWNDNACSDTAKYICEKSLGGSSSKAPSDQDWTTKVTDKITNQDWTTTVTSKVTTIDQHVEEEKTTPGLTPQYPTKKASLPSSTVTEASKQKSAGHTANKEQGAEGLDGGSIAAIVIGTLVLCVLLVGAAFFGRRYYITYQANRMKHLNSAIEFTNQMYASMQEMTTVTTDKQVTTMAQTHKTLENYVMPFGQ</sequence>
<keyword evidence="1" id="KW-1015">Disulfide bond</keyword>
<evidence type="ECO:0000256" key="2">
    <source>
        <dbReference type="SAM" id="MobiDB-lite"/>
    </source>
</evidence>
<dbReference type="OrthoDB" id="6339209at2759"/>
<dbReference type="PANTHER" id="PTHR22803">
    <property type="entry name" value="MANNOSE, PHOSPHOLIPASE, LECTIN RECEPTOR RELATED"/>
    <property type="match status" value="1"/>
</dbReference>
<accession>A0A3S1A691</accession>
<evidence type="ECO:0000259" key="4">
    <source>
        <dbReference type="PROSITE" id="PS50041"/>
    </source>
</evidence>
<keyword evidence="3" id="KW-0472">Membrane</keyword>
<evidence type="ECO:0000256" key="1">
    <source>
        <dbReference type="ARBA" id="ARBA00023157"/>
    </source>
</evidence>
<dbReference type="InterPro" id="IPR016186">
    <property type="entry name" value="C-type_lectin-like/link_sf"/>
</dbReference>
<dbReference type="InterPro" id="IPR018378">
    <property type="entry name" value="C-type_lectin_CS"/>
</dbReference>
<name>A0A3S1A691_ELYCH</name>
<dbReference type="PROSITE" id="PS00615">
    <property type="entry name" value="C_TYPE_LECTIN_1"/>
    <property type="match status" value="1"/>
</dbReference>
<dbReference type="InterPro" id="IPR050111">
    <property type="entry name" value="C-type_lectin/snaclec_domain"/>
</dbReference>
<proteinExistence type="predicted"/>
<dbReference type="AlphaFoldDB" id="A0A3S1A691"/>
<feature type="domain" description="C-type lectin" evidence="4">
    <location>
        <begin position="251"/>
        <end position="376"/>
    </location>
</feature>
<comment type="caution">
    <text evidence="5">The sequence shown here is derived from an EMBL/GenBank/DDBJ whole genome shotgun (WGS) entry which is preliminary data.</text>
</comment>
<dbReference type="EMBL" id="RQTK01000007">
    <property type="protein sequence ID" value="RUS91679.1"/>
    <property type="molecule type" value="Genomic_DNA"/>
</dbReference>
<feature type="domain" description="C-type lectin" evidence="4">
    <location>
        <begin position="1"/>
        <end position="84"/>
    </location>
</feature>
<dbReference type="Gene3D" id="3.10.100.10">
    <property type="entry name" value="Mannose-Binding Protein A, subunit A"/>
    <property type="match status" value="3"/>
</dbReference>
<dbReference type="SUPFAM" id="SSF56436">
    <property type="entry name" value="C-type lectin-like"/>
    <property type="match status" value="3"/>
</dbReference>
<keyword evidence="3" id="KW-1133">Transmembrane helix</keyword>